<dbReference type="PANTHER" id="PTHR47163:SF2">
    <property type="entry name" value="SI:DKEY-17M8.2"/>
    <property type="match status" value="1"/>
</dbReference>
<organism evidence="2 3">
    <name type="scientific">Parabacteroides distasonis CL09T03C24</name>
    <dbReference type="NCBI Taxonomy" id="999417"/>
    <lineage>
        <taxon>Bacteria</taxon>
        <taxon>Pseudomonadati</taxon>
        <taxon>Bacteroidota</taxon>
        <taxon>Bacteroidia</taxon>
        <taxon>Bacteroidales</taxon>
        <taxon>Tannerellaceae</taxon>
        <taxon>Parabacteroides</taxon>
    </lineage>
</organism>
<dbReference type="Pfam" id="PF12762">
    <property type="entry name" value="DDE_Tnp_IS1595"/>
    <property type="match status" value="1"/>
</dbReference>
<dbReference type="SMART" id="SM01126">
    <property type="entry name" value="DDE_Tnp_IS1595"/>
    <property type="match status" value="1"/>
</dbReference>
<protein>
    <recommendedName>
        <fullName evidence="1">ISXO2-like transposase domain-containing protein</fullName>
    </recommendedName>
</protein>
<feature type="domain" description="ISXO2-like transposase" evidence="1">
    <location>
        <begin position="131"/>
        <end position="279"/>
    </location>
</feature>
<sequence>MKLAKIAKFDSLIELLDAFPDEESCIIYLEHLRWPNKVKSPFDKKSKVYHLGNHRYMCKNTQKIFNVKVGTIFHSTKLPLRKWFMAIWLVLSHKKGISSLQLSRDLKITQKTAWYILQKIRTCLICKNKGKLDGEVECDETFVGGKNKNRHKNKKVKNSQGRSFKDKTPIFGMLQRKGDVICRVVENTSQYEITPNILKFVEFSSVLYTDEWQGYNDIAEIYTRFSVDHSKKQFVDGDIYTNTIEGFWSILKRGIIGIYHHMSKKHLQLYANEFAFRYNTRQISEGSRFKLFLCNAEKKLTYQNIIAVA</sequence>
<dbReference type="InterPro" id="IPR053164">
    <property type="entry name" value="IS1016-like_transposase"/>
</dbReference>
<dbReference type="NCBIfam" id="NF033547">
    <property type="entry name" value="transpos_IS1595"/>
    <property type="match status" value="1"/>
</dbReference>
<accession>A0AAD2TKX5</accession>
<dbReference type="EMBL" id="AGZN01000045">
    <property type="protein sequence ID" value="EKN19791.1"/>
    <property type="molecule type" value="Genomic_DNA"/>
</dbReference>
<dbReference type="Proteomes" id="UP000006262">
    <property type="component" value="Unassembled WGS sequence"/>
</dbReference>
<dbReference type="PANTHER" id="PTHR47163">
    <property type="entry name" value="DDE_TNP_IS1595 DOMAIN-CONTAINING PROTEIN"/>
    <property type="match status" value="1"/>
</dbReference>
<dbReference type="InterPro" id="IPR024445">
    <property type="entry name" value="Tnp_ISXO2-like"/>
</dbReference>
<evidence type="ECO:0000313" key="3">
    <source>
        <dbReference type="Proteomes" id="UP000006262"/>
    </source>
</evidence>
<comment type="caution">
    <text evidence="2">The sequence shown here is derived from an EMBL/GenBank/DDBJ whole genome shotgun (WGS) entry which is preliminary data.</text>
</comment>
<gene>
    <name evidence="2" type="ORF">HMPREF1059_04309</name>
</gene>
<name>A0AAD2TKX5_PARDI</name>
<dbReference type="AlphaFoldDB" id="A0AAD2TKX5"/>
<evidence type="ECO:0000259" key="1">
    <source>
        <dbReference type="SMART" id="SM01126"/>
    </source>
</evidence>
<proteinExistence type="predicted"/>
<dbReference type="RefSeq" id="WP_005868629.1">
    <property type="nucleotide sequence ID" value="NZ_JH976492.1"/>
</dbReference>
<evidence type="ECO:0000313" key="2">
    <source>
        <dbReference type="EMBL" id="EKN19791.1"/>
    </source>
</evidence>
<reference evidence="2 3" key="1">
    <citation type="submission" date="2012-02" db="EMBL/GenBank/DDBJ databases">
        <title>The Genome Sequence of Parabacteroides distasonis CL09T03C24.</title>
        <authorList>
            <consortium name="The Broad Institute Genome Sequencing Platform"/>
            <person name="Earl A."/>
            <person name="Ward D."/>
            <person name="Feldgarden M."/>
            <person name="Gevers D."/>
            <person name="Zitomersky N.L."/>
            <person name="Coyne M.J."/>
            <person name="Comstock L.E."/>
            <person name="Young S.K."/>
            <person name="Zeng Q."/>
            <person name="Gargeya S."/>
            <person name="Fitzgerald M."/>
            <person name="Haas B."/>
            <person name="Abouelleil A."/>
            <person name="Alvarado L."/>
            <person name="Arachchi H.M."/>
            <person name="Berlin A."/>
            <person name="Chapman S.B."/>
            <person name="Gearin G."/>
            <person name="Goldberg J."/>
            <person name="Griggs A."/>
            <person name="Gujja S."/>
            <person name="Hansen M."/>
            <person name="Heiman D."/>
            <person name="Howarth C."/>
            <person name="Larimer J."/>
            <person name="Lui A."/>
            <person name="MacDonald P.J.P."/>
            <person name="McCowen C."/>
            <person name="Montmayeur A."/>
            <person name="Murphy C."/>
            <person name="Neiman D."/>
            <person name="Pearson M."/>
            <person name="Priest M."/>
            <person name="Roberts A."/>
            <person name="Saif S."/>
            <person name="Shea T."/>
            <person name="Sisk P."/>
            <person name="Stolte C."/>
            <person name="Sykes S."/>
            <person name="Wortman J."/>
            <person name="Nusbaum C."/>
            <person name="Birren B."/>
        </authorList>
    </citation>
    <scope>NUCLEOTIDE SEQUENCE [LARGE SCALE GENOMIC DNA]</scope>
    <source>
        <strain evidence="2 3">CL09T03C24</strain>
    </source>
</reference>